<dbReference type="PANTHER" id="PTHR42678">
    <property type="entry name" value="AMIDASE"/>
    <property type="match status" value="1"/>
</dbReference>
<name>A0A8H4JCP6_9HYPO</name>
<organism evidence="2 3">
    <name type="scientific">Fusarium austroafricanum</name>
    <dbReference type="NCBI Taxonomy" id="2364996"/>
    <lineage>
        <taxon>Eukaryota</taxon>
        <taxon>Fungi</taxon>
        <taxon>Dikarya</taxon>
        <taxon>Ascomycota</taxon>
        <taxon>Pezizomycotina</taxon>
        <taxon>Sordariomycetes</taxon>
        <taxon>Hypocreomycetidae</taxon>
        <taxon>Hypocreales</taxon>
        <taxon>Nectriaceae</taxon>
        <taxon>Fusarium</taxon>
        <taxon>Fusarium concolor species complex</taxon>
    </lineage>
</organism>
<proteinExistence type="predicted"/>
<feature type="domain" description="Amidase" evidence="1">
    <location>
        <begin position="36"/>
        <end position="457"/>
    </location>
</feature>
<accession>A0A8H4JCP6</accession>
<reference evidence="2" key="1">
    <citation type="submission" date="2020-01" db="EMBL/GenBank/DDBJ databases">
        <title>Identification and distribution of gene clusters putatively required for synthesis of sphingolipid metabolism inhibitors in phylogenetically diverse species of the filamentous fungus Fusarium.</title>
        <authorList>
            <person name="Kim H.-S."/>
            <person name="Busman M."/>
            <person name="Brown D.W."/>
            <person name="Divon H."/>
            <person name="Uhlig S."/>
            <person name="Proctor R.H."/>
        </authorList>
    </citation>
    <scope>NUCLEOTIDE SEQUENCE</scope>
    <source>
        <strain evidence="2">NRRL 53441</strain>
    </source>
</reference>
<gene>
    <name evidence="2" type="ORF">F53441_14475</name>
</gene>
<dbReference type="Pfam" id="PF01425">
    <property type="entry name" value="Amidase"/>
    <property type="match status" value="1"/>
</dbReference>
<dbReference type="EMBL" id="JAADJG010001311">
    <property type="protein sequence ID" value="KAF4418501.1"/>
    <property type="molecule type" value="Genomic_DNA"/>
</dbReference>
<dbReference type="SUPFAM" id="SSF75304">
    <property type="entry name" value="Amidase signature (AS) enzymes"/>
    <property type="match status" value="1"/>
</dbReference>
<dbReference type="Gene3D" id="3.90.1300.10">
    <property type="entry name" value="Amidase signature (AS) domain"/>
    <property type="match status" value="1"/>
</dbReference>
<dbReference type="Proteomes" id="UP000605986">
    <property type="component" value="Unassembled WGS sequence"/>
</dbReference>
<dbReference type="AlphaFoldDB" id="A0A8H4JCP6"/>
<dbReference type="InterPro" id="IPR036928">
    <property type="entry name" value="AS_sf"/>
</dbReference>
<evidence type="ECO:0000313" key="2">
    <source>
        <dbReference type="EMBL" id="KAF4418501.1"/>
    </source>
</evidence>
<dbReference type="OrthoDB" id="566138at2759"/>
<dbReference type="InterPro" id="IPR023631">
    <property type="entry name" value="Amidase_dom"/>
</dbReference>
<keyword evidence="3" id="KW-1185">Reference proteome</keyword>
<evidence type="ECO:0000313" key="3">
    <source>
        <dbReference type="Proteomes" id="UP000605986"/>
    </source>
</evidence>
<dbReference type="PANTHER" id="PTHR42678:SF34">
    <property type="entry name" value="OS04G0183300 PROTEIN"/>
    <property type="match status" value="1"/>
</dbReference>
<comment type="caution">
    <text evidence="2">The sequence shown here is derived from an EMBL/GenBank/DDBJ whole genome shotgun (WGS) entry which is preliminary data.</text>
</comment>
<protein>
    <recommendedName>
        <fullName evidence="1">Amidase domain-containing protein</fullName>
    </recommendedName>
</protein>
<evidence type="ECO:0000259" key="1">
    <source>
        <dbReference type="Pfam" id="PF01425"/>
    </source>
</evidence>
<sequence>MSSKSKSKSKCRPNLLTATAGELRRLLDAGDCTSVELVNLYLKQIAAHNHDGMKLNAIITTAPLERVLEEARTLDLEHRDKGPRSRLHGIPIILKVWPSTTRRAMALTSSIQDLITTPSFGMGTTSGSFALKGLNASKDAPIATMLKKAGCIVIGKANLSEWGNTKGFGVTSGWSPVGGQTQSPYVKGGVDPSDRWLGHSTPAGSSSGCSVATAAGFAPITIGTEADGSIVQPAIRAALYSMKGTVGDVNMVGTQSGGAAWDSAGPLAKSVEDCADVMDVLLPNRNFHSSLTGSWKGIRIALLNYEDWQFGDEICHKILVFDREHKRDISHAMKTIEDLGGKVVHDAPLMKLGDIVKTYKTAEMGAISRHQLGFVFKRYLGLFDDPQLRTLEDLVEFNKKHAKVELPPDQPSQAVLENGLKDNMTSEEYHSSLKHFRQSVRAVVEKLWEETGTDVIMASGESLVTTIAAAAGYPIASVPLGFSTYNGRPYGMEIVARNGAEDKLFQVMSAWEATFPDGRRPPPLLEIIG</sequence>